<dbReference type="Pfam" id="PF00610">
    <property type="entry name" value="DEP"/>
    <property type="match status" value="1"/>
</dbReference>
<feature type="domain" description="DEP" evidence="2">
    <location>
        <begin position="28"/>
        <end position="113"/>
    </location>
</feature>
<feature type="region of interest" description="Disordered" evidence="1">
    <location>
        <begin position="453"/>
        <end position="500"/>
    </location>
</feature>
<proteinExistence type="predicted"/>
<dbReference type="PANTHER" id="PTHR16206:SF4">
    <property type="entry name" value="PROTEIN LET-99"/>
    <property type="match status" value="1"/>
</dbReference>
<dbReference type="GeneID" id="108676705"/>
<dbReference type="InterPro" id="IPR036388">
    <property type="entry name" value="WH-like_DNA-bd_sf"/>
</dbReference>
<feature type="region of interest" description="Disordered" evidence="1">
    <location>
        <begin position="1394"/>
        <end position="1414"/>
    </location>
</feature>
<evidence type="ECO:0000259" key="2">
    <source>
        <dbReference type="PROSITE" id="PS50186"/>
    </source>
</evidence>
<feature type="compositionally biased region" description="Low complexity" evidence="1">
    <location>
        <begin position="1461"/>
        <end position="1471"/>
    </location>
</feature>
<name>A0A8B7P2S4_HYAAZ</name>
<evidence type="ECO:0000313" key="3">
    <source>
        <dbReference type="Proteomes" id="UP000694843"/>
    </source>
</evidence>
<dbReference type="InterPro" id="IPR036390">
    <property type="entry name" value="WH_DNA-bd_sf"/>
</dbReference>
<dbReference type="SUPFAM" id="SSF46785">
    <property type="entry name" value="Winged helix' DNA-binding domain"/>
    <property type="match status" value="1"/>
</dbReference>
<feature type="compositionally biased region" description="Polar residues" evidence="1">
    <location>
        <begin position="486"/>
        <end position="500"/>
    </location>
</feature>
<feature type="compositionally biased region" description="Polar residues" evidence="1">
    <location>
        <begin position="453"/>
        <end position="465"/>
    </location>
</feature>
<dbReference type="SMART" id="SM00049">
    <property type="entry name" value="DEP"/>
    <property type="match status" value="1"/>
</dbReference>
<feature type="region of interest" description="Disordered" evidence="1">
    <location>
        <begin position="1461"/>
        <end position="1490"/>
    </location>
</feature>
<protein>
    <submittedName>
        <fullName evidence="4">Uncharacterized protein LOC108676705 isoform X1</fullName>
    </submittedName>
</protein>
<feature type="region of interest" description="Disordered" evidence="1">
    <location>
        <begin position="1209"/>
        <end position="1233"/>
    </location>
</feature>
<dbReference type="KEGG" id="hazt:108676705"/>
<accession>A0A8B7P2S4</accession>
<dbReference type="PANTHER" id="PTHR16206">
    <property type="entry name" value="DEP DOMAIN-CONTAINING"/>
    <property type="match status" value="1"/>
</dbReference>
<reference evidence="4" key="1">
    <citation type="submission" date="2025-08" db="UniProtKB">
        <authorList>
            <consortium name="RefSeq"/>
        </authorList>
    </citation>
    <scope>IDENTIFICATION</scope>
    <source>
        <tissue evidence="4">Whole organism</tissue>
    </source>
</reference>
<feature type="region of interest" description="Disordered" evidence="1">
    <location>
        <begin position="1122"/>
        <end position="1153"/>
    </location>
</feature>
<feature type="compositionally biased region" description="Low complexity" evidence="1">
    <location>
        <begin position="1216"/>
        <end position="1225"/>
    </location>
</feature>
<evidence type="ECO:0000256" key="1">
    <source>
        <dbReference type="SAM" id="MobiDB-lite"/>
    </source>
</evidence>
<keyword evidence="3" id="KW-1185">Reference proteome</keyword>
<dbReference type="PROSITE" id="PS50186">
    <property type="entry name" value="DEP"/>
    <property type="match status" value="1"/>
</dbReference>
<organism evidence="3 4">
    <name type="scientific">Hyalella azteca</name>
    <name type="common">Amphipod</name>
    <dbReference type="NCBI Taxonomy" id="294128"/>
    <lineage>
        <taxon>Eukaryota</taxon>
        <taxon>Metazoa</taxon>
        <taxon>Ecdysozoa</taxon>
        <taxon>Arthropoda</taxon>
        <taxon>Crustacea</taxon>
        <taxon>Multicrustacea</taxon>
        <taxon>Malacostraca</taxon>
        <taxon>Eumalacostraca</taxon>
        <taxon>Peracarida</taxon>
        <taxon>Amphipoda</taxon>
        <taxon>Senticaudata</taxon>
        <taxon>Talitrida</taxon>
        <taxon>Talitroidea</taxon>
        <taxon>Hyalellidae</taxon>
        <taxon>Hyalella</taxon>
    </lineage>
</organism>
<dbReference type="Gene3D" id="1.10.10.10">
    <property type="entry name" value="Winged helix-like DNA-binding domain superfamily/Winged helix DNA-binding domain"/>
    <property type="match status" value="1"/>
</dbReference>
<gene>
    <name evidence="4" type="primary">LOC108676705</name>
</gene>
<feature type="region of interest" description="Disordered" evidence="1">
    <location>
        <begin position="1597"/>
        <end position="1648"/>
    </location>
</feature>
<evidence type="ECO:0000313" key="4">
    <source>
        <dbReference type="RefSeq" id="XP_018020322.2"/>
    </source>
</evidence>
<feature type="compositionally biased region" description="Basic and acidic residues" evidence="1">
    <location>
        <begin position="1126"/>
        <end position="1143"/>
    </location>
</feature>
<dbReference type="GO" id="GO:0035556">
    <property type="term" value="P:intracellular signal transduction"/>
    <property type="evidence" value="ECO:0007669"/>
    <property type="project" value="InterPro"/>
</dbReference>
<sequence>MDESLNKIPVISGPYRATKLWNAAVRAFHSGMPLSRHRRGLRIYDDCFSGSEAVAWLQNHLRHNPNFSNSVSREQTTALLKKFIKCGLLEDAVSGDRGYSLQFRDRGLYRFSGMSPLKALRTPGRSSSSELRASTRRLRAEQNTFASPPLADNKVCKTEKSLSKCDNPQGVDGEDLERPASFQPSKFNESDHVDKALNILGVSKKTYDQYKMIDKENCIDHGPKLKENKSRLMSFKSSKRHALQPIENTTNNYITQRNELVLNTAIIGNHKTPANVYVPLSEVRKNFCNEDKMLPVKLSADICPRDERTSSKENVPSISSSESINNAVNTLTEVSRNDKDEKDKYSRLISGFSTMDPSSRTRAKSFLHKQSRGSKYSSLIPKFGESGKTGNSLYSSSKTISPKLLHSVLSSNTQTANLPNFSSKNTFKAANLNEKSVRNAFVAHSDIKNIQENQTISKSSTQKFTTAVREEEQSSHKFSNAVGDSDTLQPGSQLASKASVSPETEQRIYVEAWLEIMEKLMYGCPLSLPRLLVHGMTLRHNQQQVSRRGVVLVPAEHPDDLPTWVLAAMRFLAHWPSSCSEQSMEGCSVPNYPGVEVDVYRMIKDYFTHQPLPVIPTPLATALLEIITAMEFLDISFRDPRERFSLRRQHQLAVGSTEDQISYTDDLLASDESLRPKRVSGTSNAGQVNRLGDGAVSVFATLPRSTGKTFTKEREIADKLEKRDSVEDLMLNMSIGGINQYQDCEYTDFETDALLSCGDTETKPEIGPRFLNASYDKACNHSPTSRSKLPAALDPVWCTERESEAPSTNLVHESNILSQQDTRTESRKFEANHIVDSEGPLHVPSHSSRSPSDVNYNLKELSSTNISHIERFTYKNSNDEYVSGDDVRRRKNKRRFFSKLSKKKDFPDRCGEPDLRRFSIYESLHSLPGDENVHKEIDSPVFEAGPGSGNSGNCESRKRSYSARFSVQQAGKMNSNGNRAIYLPSQDNNAARVNYSSFQSAGDLQACKHLSVSQQELVVHPERIDSVELPPNSCFETAFTSDSPKTRIIPQKSVDTLHLAQLKSRWRGGFSTSATRPKSIAVIPNDEFVLNSLHLGQSAFGSVSCNNSPLYLLSHRTSFDIPSKARSPDDHQQDLPKQRDHCFKAPPPPPRRKYQLMMMHDASFGKSHSTGDLNSAQEWLAERRLQRYDSRGESCFSVDSEKSDFSVSTLTDGRCSSSSGLPKSRSLVHKVRDSLRRKKAKIKEGARLKKNAKDFVTLPSSQMNLSPKQTPLDASSPNYSTNALCKGMIHDNSSSEVHVARVVSSDRGYLVHQQNVDTLRRLRASSGGFNNPALVETPGARLVQRTKSGGFVNLGLASPSVEEILSLSSGRDSALPPSAESPFSPSDWSDSFSIGSACASSSTEGPGPSKLIPTDEAQEGRLQRVIMPRPYLSPFTGWSSESTVNYCTNLSTHYASNHQLTQQTTNNKKNNSASDSISPHDGRSSHRSAYLQTSLASTPLPPTQRLESRSNSLSSLYTTALTCYDESDPHPLTATHLIDGTLTQYSSLKGADAGGSDCNQECPLPSKTSAHKMHSSVGSEEITQQEICNTAFVHHSSETSSDSLDDHCKTSNIETSLEPDPSPSITDVPSNNRAGTDTTAVDVPARGRDPDWLEAPRVYTPEGRDRLLVCVQLLLLLLQPVARRRLHLLLRLLYKMSNNKQLQLSQAPALVAPGGALMSTRQVVMNDFSWCVLRGGDARWRRLITLLVDQHHTLLSPSPHLARAVTDNLAQDAQPPSDDGATVACSPHRASVSARSWSTTAKNLDQQSCVYVAETSIAVNDSKGSLVNQRRPNYDSAKNLIKDCHAFTQCKNPKTNNTETNVKKVDIKEISVASNAVTPACEVCPTDVEQREHNNSKDELVNRDCSIAMKRVDEPTISKKRLGSYSRLQAELPARENIESAANEQQTIHHQLNMPYNRQSKECVPISCQASLTAVDVNSAKRPGGTGTGITKPEIAEGECLITFEAIDNNHAELDTGVDASQCFYYDALDESPEASDSSCHKVHGREKCTVSKNFHCNTSVGCHRNSASCNNLNASNMCHRNRCNHNDTSCCIHRNTQCYSNCSSSSCKHGRSFTCRKTNCNRSYNSHCHYADQYERSVSPASFHDYDANNVNNINTFQATRKRDQVTDTRTKYDSLHHLVSPVNSGRRTTANKFITSLNHVSGERLSLHSGVPRRCSCQEIYRSDYEDEGLCERREMEKTLNSLCKGTSLLSIPKHMAGAAHSNRSKTVLPRLDCESQTESEERSIRCLQTGTRRSAFLDDHLTIDGACHSPRARRNVESLATLPRRKEMTKYCDRASKGYMYAGVPSYCVQVDAAEWQRQRSMQEQGHHLLQLLLQIINDRKLSLADKREKISQFAGLYPTIYVENVSVVPEELRCATASPTANKKKSGRALRSLLRLSSWSHLTKQKTNSRL</sequence>
<dbReference type="Proteomes" id="UP000694843">
    <property type="component" value="Unplaced"/>
</dbReference>
<dbReference type="RefSeq" id="XP_018020322.2">
    <property type="nucleotide sequence ID" value="XM_018164833.2"/>
</dbReference>
<feature type="compositionally biased region" description="Polar residues" evidence="1">
    <location>
        <begin position="1623"/>
        <end position="1639"/>
    </location>
</feature>
<dbReference type="InterPro" id="IPR000591">
    <property type="entry name" value="DEP_dom"/>
</dbReference>
<dbReference type="OrthoDB" id="10064772at2759"/>